<sequence length="320" mass="34997">MSDEDSLPEGVSVADVRHAVSGIDPVLCKALLLCARRDDGLEGVTWRQLLADESEGDDEGREVLVDEDEGGEVLEAENEVDGGSEEEDEDNGSDMETLFRKVKARDFAAIDVLVALIHLLHEAFRNGDSEMWSVAVNSDNALYNRKLCMTIEETHLKPEPCKLVREGKVAAIAFHISRRAQTAPEEVTSLSDLCRLLADLLRWGVLSGPSDGDEMLEVRALAAALCKGKEAPELLRYADSLGHSFGAQEIDDALLSAACLHWASGNGRGKPWKALLKQLTSSAMQHQWTGTPPFGAAPKLNAWLKLKGLNDEQRAFALRR</sequence>
<dbReference type="EnsemblProtists" id="EOD11193">
    <property type="protein sequence ID" value="EOD11193"/>
    <property type="gene ID" value="EMIHUDRAFT_465135"/>
</dbReference>
<reference evidence="3" key="1">
    <citation type="journal article" date="2013" name="Nature">
        <title>Pan genome of the phytoplankton Emiliania underpins its global distribution.</title>
        <authorList>
            <person name="Read B.A."/>
            <person name="Kegel J."/>
            <person name="Klute M.J."/>
            <person name="Kuo A."/>
            <person name="Lefebvre S.C."/>
            <person name="Maumus F."/>
            <person name="Mayer C."/>
            <person name="Miller J."/>
            <person name="Monier A."/>
            <person name="Salamov A."/>
            <person name="Young J."/>
            <person name="Aguilar M."/>
            <person name="Claverie J.M."/>
            <person name="Frickenhaus S."/>
            <person name="Gonzalez K."/>
            <person name="Herman E.K."/>
            <person name="Lin Y.C."/>
            <person name="Napier J."/>
            <person name="Ogata H."/>
            <person name="Sarno A.F."/>
            <person name="Shmutz J."/>
            <person name="Schroeder D."/>
            <person name="de Vargas C."/>
            <person name="Verret F."/>
            <person name="von Dassow P."/>
            <person name="Valentin K."/>
            <person name="Van de Peer Y."/>
            <person name="Wheeler G."/>
            <person name="Dacks J.B."/>
            <person name="Delwiche C.F."/>
            <person name="Dyhrman S.T."/>
            <person name="Glockner G."/>
            <person name="John U."/>
            <person name="Richards T."/>
            <person name="Worden A.Z."/>
            <person name="Zhang X."/>
            <person name="Grigoriev I.V."/>
            <person name="Allen A.E."/>
            <person name="Bidle K."/>
            <person name="Borodovsky M."/>
            <person name="Bowler C."/>
            <person name="Brownlee C."/>
            <person name="Cock J.M."/>
            <person name="Elias M."/>
            <person name="Gladyshev V.N."/>
            <person name="Groth M."/>
            <person name="Guda C."/>
            <person name="Hadaegh A."/>
            <person name="Iglesias-Rodriguez M.D."/>
            <person name="Jenkins J."/>
            <person name="Jones B.M."/>
            <person name="Lawson T."/>
            <person name="Leese F."/>
            <person name="Lindquist E."/>
            <person name="Lobanov A."/>
            <person name="Lomsadze A."/>
            <person name="Malik S.B."/>
            <person name="Marsh M.E."/>
            <person name="Mackinder L."/>
            <person name="Mock T."/>
            <person name="Mueller-Roeber B."/>
            <person name="Pagarete A."/>
            <person name="Parker M."/>
            <person name="Probert I."/>
            <person name="Quesneville H."/>
            <person name="Raines C."/>
            <person name="Rensing S.A."/>
            <person name="Riano-Pachon D.M."/>
            <person name="Richier S."/>
            <person name="Rokitta S."/>
            <person name="Shiraiwa Y."/>
            <person name="Soanes D.M."/>
            <person name="van der Giezen M."/>
            <person name="Wahlund T.M."/>
            <person name="Williams B."/>
            <person name="Wilson W."/>
            <person name="Wolfe G."/>
            <person name="Wurch L.L."/>
        </authorList>
    </citation>
    <scope>NUCLEOTIDE SEQUENCE</scope>
</reference>
<feature type="compositionally biased region" description="Acidic residues" evidence="1">
    <location>
        <begin position="52"/>
        <end position="93"/>
    </location>
</feature>
<keyword evidence="3" id="KW-1185">Reference proteome</keyword>
<evidence type="ECO:0000313" key="3">
    <source>
        <dbReference type="Proteomes" id="UP000013827"/>
    </source>
</evidence>
<proteinExistence type="predicted"/>
<dbReference type="AlphaFoldDB" id="A0A0D3IIV8"/>
<reference evidence="2" key="2">
    <citation type="submission" date="2024-10" db="UniProtKB">
        <authorList>
            <consortium name="EnsemblProtists"/>
        </authorList>
    </citation>
    <scope>IDENTIFICATION</scope>
</reference>
<name>A0A0D3IIV8_EMIH1</name>
<dbReference type="RefSeq" id="XP_005763622.1">
    <property type="nucleotide sequence ID" value="XM_005763565.1"/>
</dbReference>
<feature type="region of interest" description="Disordered" evidence="1">
    <location>
        <begin position="52"/>
        <end position="94"/>
    </location>
</feature>
<dbReference type="HOGENOM" id="CLU_869978_0_0_1"/>
<accession>A0A0D3IIV8</accession>
<dbReference type="KEGG" id="ehx:EMIHUDRAFT_465135"/>
<dbReference type="Proteomes" id="UP000013827">
    <property type="component" value="Unassembled WGS sequence"/>
</dbReference>
<protein>
    <submittedName>
        <fullName evidence="2">Uncharacterized protein</fullName>
    </submittedName>
</protein>
<dbReference type="PaxDb" id="2903-EOD11193"/>
<organism evidence="2 3">
    <name type="scientific">Emiliania huxleyi (strain CCMP1516)</name>
    <dbReference type="NCBI Taxonomy" id="280463"/>
    <lineage>
        <taxon>Eukaryota</taxon>
        <taxon>Haptista</taxon>
        <taxon>Haptophyta</taxon>
        <taxon>Prymnesiophyceae</taxon>
        <taxon>Isochrysidales</taxon>
        <taxon>Noelaerhabdaceae</taxon>
        <taxon>Emiliania</taxon>
    </lineage>
</organism>
<dbReference type="GeneID" id="17257319"/>
<evidence type="ECO:0000313" key="2">
    <source>
        <dbReference type="EnsemblProtists" id="EOD11193"/>
    </source>
</evidence>
<evidence type="ECO:0000256" key="1">
    <source>
        <dbReference type="SAM" id="MobiDB-lite"/>
    </source>
</evidence>